<feature type="transmembrane region" description="Helical" evidence="1">
    <location>
        <begin position="108"/>
        <end position="127"/>
    </location>
</feature>
<evidence type="ECO:0000313" key="3">
    <source>
        <dbReference type="Proteomes" id="UP000054564"/>
    </source>
</evidence>
<feature type="transmembrane region" description="Helical" evidence="1">
    <location>
        <begin position="279"/>
        <end position="301"/>
    </location>
</feature>
<gene>
    <name evidence="2" type="ORF">PSTG_08519</name>
</gene>
<feature type="transmembrane region" description="Helical" evidence="1">
    <location>
        <begin position="185"/>
        <end position="205"/>
    </location>
</feature>
<evidence type="ECO:0000256" key="1">
    <source>
        <dbReference type="SAM" id="Phobius"/>
    </source>
</evidence>
<accession>A0A0L0VG68</accession>
<dbReference type="AlphaFoldDB" id="A0A0L0VG68"/>
<keyword evidence="1" id="KW-1133">Transmembrane helix</keyword>
<comment type="caution">
    <text evidence="2">The sequence shown here is derived from an EMBL/GenBank/DDBJ whole genome shotgun (WGS) entry which is preliminary data.</text>
</comment>
<dbReference type="Proteomes" id="UP000054564">
    <property type="component" value="Unassembled WGS sequence"/>
</dbReference>
<feature type="transmembrane region" description="Helical" evidence="1">
    <location>
        <begin position="43"/>
        <end position="66"/>
    </location>
</feature>
<dbReference type="EMBL" id="AJIL01000059">
    <property type="protein sequence ID" value="KNE98248.1"/>
    <property type="molecule type" value="Genomic_DNA"/>
</dbReference>
<feature type="transmembrane region" description="Helical" evidence="1">
    <location>
        <begin position="403"/>
        <end position="424"/>
    </location>
</feature>
<keyword evidence="3" id="KW-1185">Reference proteome</keyword>
<keyword evidence="1" id="KW-0812">Transmembrane</keyword>
<keyword evidence="1" id="KW-0472">Membrane</keyword>
<feature type="transmembrane region" description="Helical" evidence="1">
    <location>
        <begin position="363"/>
        <end position="383"/>
    </location>
</feature>
<name>A0A0L0VG68_9BASI</name>
<organism evidence="2 3">
    <name type="scientific">Puccinia striiformis f. sp. tritici PST-78</name>
    <dbReference type="NCBI Taxonomy" id="1165861"/>
    <lineage>
        <taxon>Eukaryota</taxon>
        <taxon>Fungi</taxon>
        <taxon>Dikarya</taxon>
        <taxon>Basidiomycota</taxon>
        <taxon>Pucciniomycotina</taxon>
        <taxon>Pucciniomycetes</taxon>
        <taxon>Pucciniales</taxon>
        <taxon>Pucciniaceae</taxon>
        <taxon>Puccinia</taxon>
    </lineage>
</organism>
<feature type="transmembrane region" description="Helical" evidence="1">
    <location>
        <begin position="139"/>
        <end position="164"/>
    </location>
</feature>
<dbReference type="OrthoDB" id="2505731at2759"/>
<protein>
    <submittedName>
        <fullName evidence="2">Uncharacterized protein</fullName>
    </submittedName>
</protein>
<reference evidence="3" key="1">
    <citation type="submission" date="2014-03" db="EMBL/GenBank/DDBJ databases">
        <title>The Genome Sequence of Puccinia striiformis f. sp. tritici PST-78.</title>
        <authorList>
            <consortium name="The Broad Institute Genome Sequencing Platform"/>
            <person name="Cuomo C."/>
            <person name="Hulbert S."/>
            <person name="Chen X."/>
            <person name="Walker B."/>
            <person name="Young S.K."/>
            <person name="Zeng Q."/>
            <person name="Gargeya S."/>
            <person name="Fitzgerald M."/>
            <person name="Haas B."/>
            <person name="Abouelleil A."/>
            <person name="Alvarado L."/>
            <person name="Arachchi H.M."/>
            <person name="Berlin A.M."/>
            <person name="Chapman S.B."/>
            <person name="Goldberg J."/>
            <person name="Griggs A."/>
            <person name="Gujja S."/>
            <person name="Hansen M."/>
            <person name="Howarth C."/>
            <person name="Imamovic A."/>
            <person name="Larimer J."/>
            <person name="McCowan C."/>
            <person name="Montmayeur A."/>
            <person name="Murphy C."/>
            <person name="Neiman D."/>
            <person name="Pearson M."/>
            <person name="Priest M."/>
            <person name="Roberts A."/>
            <person name="Saif S."/>
            <person name="Shea T."/>
            <person name="Sisk P."/>
            <person name="Sykes S."/>
            <person name="Wortman J."/>
            <person name="Nusbaum C."/>
            <person name="Birren B."/>
        </authorList>
    </citation>
    <scope>NUCLEOTIDE SEQUENCE [LARGE SCALE GENOMIC DNA]</scope>
    <source>
        <strain evidence="3">race PST-78</strain>
    </source>
</reference>
<evidence type="ECO:0000313" key="2">
    <source>
        <dbReference type="EMBL" id="KNE98248.1"/>
    </source>
</evidence>
<sequence length="472" mass="53713">MKTIRSLNHDILTSGLPAGVDPFAYVSHLNSVTWMPPLSTGTMVFLAVLLVFHVLVAAASSIILLLPYIGKTKRESWFVRKLYIHAASGEKVYDTPLYLVNTGIMMSIWEFLGSISTQMYLFLQIAIHVSPRLASRTQYGPAFSIMLICNIYSYWSTAHGFLTLSYTNKIFVDDSKNLRWLRSPLLINVSFITFPITVAATIAILQTNLCLNFHELQVQLRILQAILSEGSLAWNQFQRTHSSDDQERISFEIAQAWAKADSSAKLFKTIAAPLRDKFLLLRSAMLVFMLATTLVFVFSFWKLTRTFHKKGGRSNNSTYLKSDCSGPSTRNCSVQRRTFARPTPNTKQSFFQTMRSDRQFFRLTMRAFAILLGILTGLTYWLLVSFHIDDVWLNPDWHGFMTWLPALSGSWAAVPLTLQSWRLYQDQKRPPVSSSEHKEDVIPVHIGQAPEGFTFNHDRLSEIKNLDQTSIS</sequence>
<proteinExistence type="predicted"/>